<name>A0A932HVW0_UNCTE</name>
<dbReference type="PANTHER" id="PTHR46383:SF3">
    <property type="entry name" value="ASPARTATE AMINOTRANSFERASE-RELATED"/>
    <property type="match status" value="1"/>
</dbReference>
<dbReference type="Gene3D" id="3.40.640.10">
    <property type="entry name" value="Type I PLP-dependent aspartate aminotransferase-like (Major domain)"/>
    <property type="match status" value="1"/>
</dbReference>
<dbReference type="PROSITE" id="PS00105">
    <property type="entry name" value="AA_TRANSFER_CLASS_1"/>
    <property type="match status" value="1"/>
</dbReference>
<evidence type="ECO:0000256" key="2">
    <source>
        <dbReference type="ARBA" id="ARBA00007441"/>
    </source>
</evidence>
<protein>
    <recommendedName>
        <fullName evidence="6">Aminotransferase</fullName>
        <ecNumber evidence="6">2.6.1.-</ecNumber>
    </recommendedName>
</protein>
<proteinExistence type="inferred from homology"/>
<evidence type="ECO:0000256" key="1">
    <source>
        <dbReference type="ARBA" id="ARBA00001933"/>
    </source>
</evidence>
<comment type="caution">
    <text evidence="8">The sequence shown here is derived from an EMBL/GenBank/DDBJ whole genome shotgun (WGS) entry which is preliminary data.</text>
</comment>
<evidence type="ECO:0000259" key="7">
    <source>
        <dbReference type="Pfam" id="PF00155"/>
    </source>
</evidence>
<dbReference type="InterPro" id="IPR015424">
    <property type="entry name" value="PyrdxlP-dep_Trfase"/>
</dbReference>
<dbReference type="AlphaFoldDB" id="A0A932HVW0"/>
<dbReference type="InterPro" id="IPR050596">
    <property type="entry name" value="AspAT/PAT-like"/>
</dbReference>
<dbReference type="Proteomes" id="UP000782312">
    <property type="component" value="Unassembled WGS sequence"/>
</dbReference>
<keyword evidence="3 6" id="KW-0032">Aminotransferase</keyword>
<sequence>MNARFDPQAVAARRLKEVPFSGIRKVFDAVTKLEAAGRDVIHWQIGRTDFDTPAHAKQAAAESLARGDVHYAPNAGIAPLLKAIAARTEIDTGVETKPEQVIVMAGANEGILVSMLALVNPGDEVLVSDPNWHHYKSCASLAGGVPVEVPTREEDSFALRAEEVEKRITPRTKMLCITSPGNPTGTTVSLDELKKLAAVAVKHNLVVMSDEIYARIYFPEPCAPSIYSLPGMAERTVIINGFSKVYSMDGWRLGWTVASPEITRHLLKVRQYTTVCVNTFIQHGAAKALTASQDCVEEMRQAFGARRRVITEGLRSIEGVTLAEPTGAFYAFPNVKVFGKTSGEVADKLLNGHAIATVDGAVFGTSGEGYLRLAYSCSKEECERGVERLGKALEGMRG</sequence>
<dbReference type="GO" id="GO:0008483">
    <property type="term" value="F:transaminase activity"/>
    <property type="evidence" value="ECO:0007669"/>
    <property type="project" value="UniProtKB-KW"/>
</dbReference>
<dbReference type="CDD" id="cd00609">
    <property type="entry name" value="AAT_like"/>
    <property type="match status" value="1"/>
</dbReference>
<evidence type="ECO:0000313" key="9">
    <source>
        <dbReference type="Proteomes" id="UP000782312"/>
    </source>
</evidence>
<dbReference type="GO" id="GO:0030170">
    <property type="term" value="F:pyridoxal phosphate binding"/>
    <property type="evidence" value="ECO:0007669"/>
    <property type="project" value="InterPro"/>
</dbReference>
<comment type="similarity">
    <text evidence="2 6">Belongs to the class-I pyridoxal-phosphate-dependent aminotransferase family.</text>
</comment>
<feature type="domain" description="Aminotransferase class I/classII large" evidence="7">
    <location>
        <begin position="39"/>
        <end position="389"/>
    </location>
</feature>
<dbReference type="Pfam" id="PF00155">
    <property type="entry name" value="Aminotran_1_2"/>
    <property type="match status" value="1"/>
</dbReference>
<dbReference type="EMBL" id="JACPUR010000007">
    <property type="protein sequence ID" value="MBI3126644.1"/>
    <property type="molecule type" value="Genomic_DNA"/>
</dbReference>
<gene>
    <name evidence="8" type="ORF">HYZ11_03465</name>
</gene>
<dbReference type="FunFam" id="3.40.640.10:FF:000033">
    <property type="entry name" value="Aspartate aminotransferase"/>
    <property type="match status" value="1"/>
</dbReference>
<accession>A0A932HVW0</accession>
<dbReference type="InterPro" id="IPR004839">
    <property type="entry name" value="Aminotransferase_I/II_large"/>
</dbReference>
<dbReference type="InterPro" id="IPR015421">
    <property type="entry name" value="PyrdxlP-dep_Trfase_major"/>
</dbReference>
<evidence type="ECO:0000256" key="4">
    <source>
        <dbReference type="ARBA" id="ARBA00022679"/>
    </source>
</evidence>
<dbReference type="EC" id="2.6.1.-" evidence="6"/>
<evidence type="ECO:0000256" key="5">
    <source>
        <dbReference type="ARBA" id="ARBA00022898"/>
    </source>
</evidence>
<evidence type="ECO:0000313" key="8">
    <source>
        <dbReference type="EMBL" id="MBI3126644.1"/>
    </source>
</evidence>
<dbReference type="Gene3D" id="3.90.1150.10">
    <property type="entry name" value="Aspartate Aminotransferase, domain 1"/>
    <property type="match status" value="1"/>
</dbReference>
<dbReference type="SUPFAM" id="SSF53383">
    <property type="entry name" value="PLP-dependent transferases"/>
    <property type="match status" value="1"/>
</dbReference>
<keyword evidence="5" id="KW-0663">Pyridoxal phosphate</keyword>
<keyword evidence="4 6" id="KW-0808">Transferase</keyword>
<dbReference type="InterPro" id="IPR015422">
    <property type="entry name" value="PyrdxlP-dep_Trfase_small"/>
</dbReference>
<dbReference type="PANTHER" id="PTHR46383">
    <property type="entry name" value="ASPARTATE AMINOTRANSFERASE"/>
    <property type="match status" value="1"/>
</dbReference>
<dbReference type="InterPro" id="IPR004838">
    <property type="entry name" value="NHTrfase_class1_PyrdxlP-BS"/>
</dbReference>
<reference evidence="8" key="1">
    <citation type="submission" date="2020-07" db="EMBL/GenBank/DDBJ databases">
        <title>Huge and variable diversity of episymbiotic CPR bacteria and DPANN archaea in groundwater ecosystems.</title>
        <authorList>
            <person name="He C.Y."/>
            <person name="Keren R."/>
            <person name="Whittaker M."/>
            <person name="Farag I.F."/>
            <person name="Doudna J."/>
            <person name="Cate J.H.D."/>
            <person name="Banfield J.F."/>
        </authorList>
    </citation>
    <scope>NUCLEOTIDE SEQUENCE</scope>
    <source>
        <strain evidence="8">NC_groundwater_763_Ag_S-0.2um_68_21</strain>
    </source>
</reference>
<evidence type="ECO:0000256" key="6">
    <source>
        <dbReference type="RuleBase" id="RU000481"/>
    </source>
</evidence>
<evidence type="ECO:0000256" key="3">
    <source>
        <dbReference type="ARBA" id="ARBA00022576"/>
    </source>
</evidence>
<dbReference type="GO" id="GO:0006520">
    <property type="term" value="P:amino acid metabolic process"/>
    <property type="evidence" value="ECO:0007669"/>
    <property type="project" value="InterPro"/>
</dbReference>
<organism evidence="8 9">
    <name type="scientific">Tectimicrobiota bacterium</name>
    <dbReference type="NCBI Taxonomy" id="2528274"/>
    <lineage>
        <taxon>Bacteria</taxon>
        <taxon>Pseudomonadati</taxon>
        <taxon>Nitrospinota/Tectimicrobiota group</taxon>
        <taxon>Candidatus Tectimicrobiota</taxon>
    </lineage>
</organism>
<comment type="cofactor">
    <cofactor evidence="1 6">
        <name>pyridoxal 5'-phosphate</name>
        <dbReference type="ChEBI" id="CHEBI:597326"/>
    </cofactor>
</comment>